<keyword evidence="7" id="KW-1003">Cell membrane</keyword>
<dbReference type="Pfam" id="PF00046">
    <property type="entry name" value="Homeodomain"/>
    <property type="match status" value="1"/>
</dbReference>
<feature type="binding site" evidence="21">
    <location>
        <position position="821"/>
    </location>
    <ligand>
        <name>ATP</name>
        <dbReference type="ChEBI" id="CHEBI:30616"/>
    </ligand>
</feature>
<evidence type="ECO:0000256" key="25">
    <source>
        <dbReference type="RuleBase" id="RU362033"/>
    </source>
</evidence>
<dbReference type="CDD" id="cd00086">
    <property type="entry name" value="homeodomain"/>
    <property type="match status" value="1"/>
</dbReference>
<evidence type="ECO:0000256" key="7">
    <source>
        <dbReference type="ARBA" id="ARBA00022475"/>
    </source>
</evidence>
<keyword evidence="12 21" id="KW-0067">ATP-binding</keyword>
<dbReference type="PRINTS" id="PR00119">
    <property type="entry name" value="CATATPASE"/>
</dbReference>
<feature type="binding site" evidence="22">
    <location>
        <position position="822"/>
    </location>
    <ligand>
        <name>Mg(2+)</name>
        <dbReference type="ChEBI" id="CHEBI:18420"/>
    </ligand>
</feature>
<dbReference type="Proteomes" id="UP000030758">
    <property type="component" value="Unassembled WGS sequence"/>
</dbReference>
<gene>
    <name evidence="28" type="ORF">M514_07617</name>
</gene>
<dbReference type="GO" id="GO:0003677">
    <property type="term" value="F:DNA binding"/>
    <property type="evidence" value="ECO:0007669"/>
    <property type="project" value="UniProtKB-UniRule"/>
</dbReference>
<feature type="binding site" evidence="22">
    <location>
        <position position="444"/>
    </location>
    <ligand>
        <name>Mg(2+)</name>
        <dbReference type="ChEBI" id="CHEBI:18420"/>
    </ligand>
</feature>
<feature type="binding site" evidence="21">
    <location>
        <position position="589"/>
    </location>
    <ligand>
        <name>ATP</name>
        <dbReference type="ChEBI" id="CHEBI:30616"/>
    </ligand>
</feature>
<keyword evidence="14 25" id="KW-1278">Translocase</keyword>
<keyword evidence="11 21" id="KW-0547">Nucleotide-binding</keyword>
<feature type="active site" description="4-aspartylphosphate intermediate" evidence="20">
    <location>
        <position position="442"/>
    </location>
</feature>
<dbReference type="InterPro" id="IPR008250">
    <property type="entry name" value="ATPase_P-typ_transduc_dom_A_sf"/>
</dbReference>
<keyword evidence="13 22" id="KW-0460">Magnesium</keyword>
<keyword evidence="9 25" id="KW-0812">Transmembrane</keyword>
<dbReference type="FunFam" id="3.40.1110.10:FF:000055">
    <property type="entry name" value="Phospholipid-transporting ATPase"/>
    <property type="match status" value="1"/>
</dbReference>
<feature type="binding site" evidence="21">
    <location>
        <position position="822"/>
    </location>
    <ligand>
        <name>ATP</name>
        <dbReference type="ChEBI" id="CHEBI:30616"/>
    </ligand>
</feature>
<evidence type="ECO:0000256" key="20">
    <source>
        <dbReference type="PIRSR" id="PIRSR606539-1"/>
    </source>
</evidence>
<dbReference type="GO" id="GO:0005524">
    <property type="term" value="F:ATP binding"/>
    <property type="evidence" value="ECO:0007669"/>
    <property type="project" value="UniProtKB-UniRule"/>
</dbReference>
<evidence type="ECO:0000256" key="11">
    <source>
        <dbReference type="ARBA" id="ARBA00022741"/>
    </source>
</evidence>
<dbReference type="FunFam" id="2.70.150.10:FF:000021">
    <property type="entry name" value="Phospholipid-transporting ATPase"/>
    <property type="match status" value="1"/>
</dbReference>
<sequence length="1663" mass="185338">MDKIKFQNSSSLSVSEELGVSVVENRVASSDPLPRKFSRCCCVLNHLLIRYSCPLTMSPAILDTQRLVQINRFQQTKFCSNKVSTAKYSLLTFLPRFLFEQFRRYANVFFLFIALLQQIPDVSPTGRYTTAVPLLCILSVSAIKEIIEDWKRHQADRKTNRSKVHVLRCGNWVEEYWQNVKLCISVGDLVKVVNGQFLPADLVLLCSSEPQAMAYIETSNLDGETNLKLRKGSPRTAGLLTHEALYHFTGAVECEAPHRRLYEFTGTLKPTNDLAVPLGPDQLLLRGAVLKNTLWIFGLVVYTGHETKLMLNSNAAPLKRSNVDRVTNNQILMLFIMLMVTSLVSAIAAQVWSNSYQETSWYLGMSQIQSTHFGYNFLTFIILYNNLIPISLQVTLEVVRFVQAIFINLDLEMYHAETDTPAAARTSNLNEELGQVKYIFTDKTGTLTKNVMVFKRCSIAGVTYGTTEADRFDDPSLLRNLSSRHITAPVIREFLVMMATCHTVVPEKTSVENGELTYQASSPDEGALVRGAKELGFVFHTRTPESICISVLGRDEKYDVLNVLDFTSDRKRMSVVVRAPNGKIKLYTKGADTVIYERLAANQLYGDITLRHLEEFAASGYRTLCMAKADINPEFYEEWNRQHYEASISLQDREAKLAAVAELIEKDLKLLGATAIEDKLQDGVPETIASLLRADIKLWMLTGDKQETAVNIGYSCQLLTPGMALLFVDKNDYEETRDCILGYIEDLGNNLGEDNDVGLIISGKSLHCALYGDVKPAFVDLALSCRVVICCRVSPIQKAEIVDMVKHSIGAITLAIGDGANDVAMIQAAHVGIGISGLEGLQAACASDYSIAQFRYLTRLLFVHGAWSFHRMVKLILYSFHKNICLYIIELWFALVSAWTGQTLFERWCIGLYNVFFTAAPPLAIGLFDRTASASTMVKYPTLYKLSQNKESFNVKVFWMWMVNAMYHSVILFWFSKLAFAHEVVWANGRIGGLYMLGNSVYTYVVITVCLKAALELDAWTWLCHLAIWGSIGAWFVFLFIYCNFWPNVPLGPEMAGMDIVMLSSGFFWMGVFFVPVATLLFDVVYRIVRRTLFKTLADEVRELELSQMDPSVVLPKLIKRSRLSETARLLRTVFRRTVSTVGLAQEVRHGYAFSQEEGGCVSQADMIRSYDSTKSKISTTLTRNTAAKVYRDENIFTNVSWLPIGSKDYGIQNEPTSCCLVKHYYYFWKSQRRWLKDIQIHFHPVLMDSYGNYFIYDSSTAAAAAAAAAAGFPSLGASTLEPILQTTHHKIAGSGNAIGMHCINPTASVSGSSGQRSNFPSNSCFLGDASKGGTISSDATIGFGSPSASGLANVHNIQQASYLSPYVATSGSPATGASSCALRSLNDQLAAAAVACNYRATCQTSDALQTFFNPSKSQIHSQLKINAIRSHASQCRDVLPSANFSQKLISQMGTGQGNGNVATVQPGHHQLTSVGGNGPTSAMIVDYHRHHHLSEMGRSAPAAVSAFGTVNDLRTCGALGSGFVRNGAQQERRKQRRIRTTFTTLQLRELERAFHATHYPDIYTREELAFRVGLTEARVQVGKLEQYACMVPEQKGEIQKAGKIQKRQGRAASMHTNESRRREDGVERQSRAHSKPKRGRATFKQFGRIMIARKFNIASKRY</sequence>
<dbReference type="GO" id="GO:0005886">
    <property type="term" value="C:plasma membrane"/>
    <property type="evidence" value="ECO:0007669"/>
    <property type="project" value="UniProtKB-SubCell"/>
</dbReference>
<feature type="binding site" evidence="21">
    <location>
        <position position="525"/>
    </location>
    <ligand>
        <name>ATP</name>
        <dbReference type="ChEBI" id="CHEBI:30616"/>
    </ligand>
</feature>
<feature type="binding site" evidence="22">
    <location>
        <position position="442"/>
    </location>
    <ligand>
        <name>Mg(2+)</name>
        <dbReference type="ChEBI" id="CHEBI:18420"/>
    </ligand>
</feature>
<dbReference type="Gene3D" id="3.40.1110.10">
    <property type="entry name" value="Calcium-transporting ATPase, cytoplasmic domain N"/>
    <property type="match status" value="1"/>
</dbReference>
<reference evidence="28" key="1">
    <citation type="journal article" date="2014" name="Nat. Genet.">
        <title>Genome and transcriptome of the porcine whipworm Trichuris suis.</title>
        <authorList>
            <person name="Jex A.R."/>
            <person name="Nejsum P."/>
            <person name="Schwarz E.M."/>
            <person name="Hu L."/>
            <person name="Young N.D."/>
            <person name="Hall R.S."/>
            <person name="Korhonen P.K."/>
            <person name="Liao S."/>
            <person name="Thamsborg S."/>
            <person name="Xia J."/>
            <person name="Xu P."/>
            <person name="Wang S."/>
            <person name="Scheerlinck J.P."/>
            <person name="Hofmann A."/>
            <person name="Sternberg P.W."/>
            <person name="Wang J."/>
            <person name="Gasser R.B."/>
        </authorList>
    </citation>
    <scope>NUCLEOTIDE SEQUENCE [LARGE SCALE GENOMIC DNA]</scope>
    <source>
        <strain evidence="28">DCEP-RM93F</strain>
    </source>
</reference>
<dbReference type="NCBIfam" id="TIGR01494">
    <property type="entry name" value="ATPase_P-type"/>
    <property type="match status" value="1"/>
</dbReference>
<dbReference type="Gene3D" id="3.40.50.1000">
    <property type="entry name" value="HAD superfamily/HAD-like"/>
    <property type="match status" value="1"/>
</dbReference>
<keyword evidence="23 24" id="KW-0371">Homeobox</keyword>
<evidence type="ECO:0000256" key="2">
    <source>
        <dbReference type="ARBA" id="ARBA00004123"/>
    </source>
</evidence>
<evidence type="ECO:0000313" key="28">
    <source>
        <dbReference type="EMBL" id="KFD65620.1"/>
    </source>
</evidence>
<dbReference type="GO" id="GO:0090556">
    <property type="term" value="F:phosphatidylserine floppase activity"/>
    <property type="evidence" value="ECO:0007669"/>
    <property type="project" value="RHEA"/>
</dbReference>
<dbReference type="InterPro" id="IPR032630">
    <property type="entry name" value="P_typ_ATPase_c"/>
</dbReference>
<feature type="transmembrane region" description="Helical" evidence="25">
    <location>
        <begin position="995"/>
        <end position="1015"/>
    </location>
</feature>
<dbReference type="InterPro" id="IPR001356">
    <property type="entry name" value="HD"/>
</dbReference>
<evidence type="ECO:0000256" key="12">
    <source>
        <dbReference type="ARBA" id="ARBA00022840"/>
    </source>
</evidence>
<feature type="transmembrane region" description="Helical" evidence="25">
    <location>
        <begin position="1067"/>
        <end position="1086"/>
    </location>
</feature>
<keyword evidence="10 22" id="KW-0479">Metal-binding</keyword>
<evidence type="ECO:0000256" key="17">
    <source>
        <dbReference type="ARBA" id="ARBA00023136"/>
    </source>
</evidence>
<feature type="binding site" evidence="21">
    <location>
        <position position="792"/>
    </location>
    <ligand>
        <name>ATP</name>
        <dbReference type="ChEBI" id="CHEBI:30616"/>
    </ligand>
</feature>
<name>A0A085N824_9BILA</name>
<dbReference type="InterPro" id="IPR001757">
    <property type="entry name" value="P_typ_ATPase"/>
</dbReference>
<evidence type="ECO:0000256" key="9">
    <source>
        <dbReference type="ARBA" id="ARBA00022692"/>
    </source>
</evidence>
<dbReference type="GO" id="GO:0005634">
    <property type="term" value="C:nucleus"/>
    <property type="evidence" value="ECO:0007669"/>
    <property type="project" value="UniProtKB-SubCell"/>
</dbReference>
<feature type="binding site" evidence="21">
    <location>
        <position position="704"/>
    </location>
    <ligand>
        <name>ATP</name>
        <dbReference type="ChEBI" id="CHEBI:30616"/>
    </ligand>
</feature>
<feature type="transmembrane region" description="Helical" evidence="25">
    <location>
        <begin position="373"/>
        <end position="392"/>
    </location>
</feature>
<dbReference type="PANTHER" id="PTHR24092">
    <property type="entry name" value="PROBABLE PHOSPHOLIPID-TRANSPORTING ATPASE"/>
    <property type="match status" value="1"/>
</dbReference>
<evidence type="ECO:0000256" key="4">
    <source>
        <dbReference type="ARBA" id="ARBA00004236"/>
    </source>
</evidence>
<evidence type="ECO:0000256" key="14">
    <source>
        <dbReference type="ARBA" id="ARBA00022967"/>
    </source>
</evidence>
<evidence type="ECO:0000256" key="15">
    <source>
        <dbReference type="ARBA" id="ARBA00022989"/>
    </source>
</evidence>
<evidence type="ECO:0000256" key="18">
    <source>
        <dbReference type="ARBA" id="ARBA00034036"/>
    </source>
</evidence>
<comment type="catalytic activity">
    <reaction evidence="19">
        <text>a 1,2-diacyl-sn-glycero-3-phospho-L-serine(out) + ATP + H2O = a 1,2-diacyl-sn-glycero-3-phospho-L-serine(in) + ADP + phosphate + H(+)</text>
        <dbReference type="Rhea" id="RHEA:38567"/>
        <dbReference type="ChEBI" id="CHEBI:15377"/>
        <dbReference type="ChEBI" id="CHEBI:15378"/>
        <dbReference type="ChEBI" id="CHEBI:30616"/>
        <dbReference type="ChEBI" id="CHEBI:43474"/>
        <dbReference type="ChEBI" id="CHEBI:57262"/>
        <dbReference type="ChEBI" id="CHEBI:456216"/>
    </reaction>
    <physiologicalReaction direction="left-to-right" evidence="19">
        <dbReference type="Rhea" id="RHEA:38568"/>
    </physiologicalReaction>
</comment>
<dbReference type="SFLD" id="SFLDS00003">
    <property type="entry name" value="Haloacid_Dehalogenase"/>
    <property type="match status" value="1"/>
</dbReference>
<evidence type="ECO:0000256" key="21">
    <source>
        <dbReference type="PIRSR" id="PIRSR606539-2"/>
    </source>
</evidence>
<feature type="transmembrane region" description="Helical" evidence="25">
    <location>
        <begin position="953"/>
        <end position="975"/>
    </location>
</feature>
<evidence type="ECO:0000256" key="5">
    <source>
        <dbReference type="ARBA" id="ARBA00004555"/>
    </source>
</evidence>
<feature type="transmembrane region" description="Helical" evidence="25">
    <location>
        <begin position="884"/>
        <end position="905"/>
    </location>
</feature>
<dbReference type="PROSITE" id="PS50071">
    <property type="entry name" value="HOMEOBOX_2"/>
    <property type="match status" value="1"/>
</dbReference>
<protein>
    <recommendedName>
        <fullName evidence="25">Phospholipid-transporting ATPase</fullName>
        <ecNumber evidence="25">7.6.2.1</ecNumber>
    </recommendedName>
</protein>
<dbReference type="GO" id="GO:0000287">
    <property type="term" value="F:magnesium ion binding"/>
    <property type="evidence" value="ECO:0007669"/>
    <property type="project" value="UniProtKB-UniRule"/>
</dbReference>
<evidence type="ECO:0000256" key="26">
    <source>
        <dbReference type="SAM" id="MobiDB-lite"/>
    </source>
</evidence>
<comment type="similarity">
    <text evidence="6 25">Belongs to the cation transport ATPase (P-type) (TC 3.A.3) family. Type IV subfamily.</text>
</comment>
<dbReference type="SUPFAM" id="SSF81653">
    <property type="entry name" value="Calcium ATPase, transduction domain A"/>
    <property type="match status" value="1"/>
</dbReference>
<dbReference type="Pfam" id="PF13246">
    <property type="entry name" value="Cation_ATPase"/>
    <property type="match status" value="1"/>
</dbReference>
<feature type="binding site" evidence="21">
    <location>
        <position position="442"/>
    </location>
    <ligand>
        <name>ATP</name>
        <dbReference type="ChEBI" id="CHEBI:30616"/>
    </ligand>
</feature>
<dbReference type="EMBL" id="KL367535">
    <property type="protein sequence ID" value="KFD65620.1"/>
    <property type="molecule type" value="Genomic_DNA"/>
</dbReference>
<feature type="transmembrane region" description="Helical" evidence="25">
    <location>
        <begin position="1022"/>
        <end position="1047"/>
    </location>
</feature>
<dbReference type="InterPro" id="IPR023214">
    <property type="entry name" value="HAD_sf"/>
</dbReference>
<organism evidence="28">
    <name type="scientific">Trichuris suis</name>
    <name type="common">pig whipworm</name>
    <dbReference type="NCBI Taxonomy" id="68888"/>
    <lineage>
        <taxon>Eukaryota</taxon>
        <taxon>Metazoa</taxon>
        <taxon>Ecdysozoa</taxon>
        <taxon>Nematoda</taxon>
        <taxon>Enoplea</taxon>
        <taxon>Dorylaimia</taxon>
        <taxon>Trichinellida</taxon>
        <taxon>Trichuridae</taxon>
        <taxon>Trichuris</taxon>
    </lineage>
</organism>
<dbReference type="InterPro" id="IPR023298">
    <property type="entry name" value="ATPase_P-typ_TM_dom_sf"/>
</dbReference>
<feature type="binding site" evidence="21">
    <location>
        <position position="702"/>
    </location>
    <ligand>
        <name>ATP</name>
        <dbReference type="ChEBI" id="CHEBI:30616"/>
    </ligand>
</feature>
<dbReference type="InterPro" id="IPR044492">
    <property type="entry name" value="P_typ_ATPase_HD_dom"/>
</dbReference>
<dbReference type="Gene3D" id="1.10.10.60">
    <property type="entry name" value="Homeodomain-like"/>
    <property type="match status" value="1"/>
</dbReference>
<dbReference type="InterPro" id="IPR032631">
    <property type="entry name" value="P-type_ATPase_N"/>
</dbReference>
<keyword evidence="23 24" id="KW-0539">Nucleus</keyword>
<evidence type="ECO:0000256" key="23">
    <source>
        <dbReference type="PROSITE-ProRule" id="PRU00108"/>
    </source>
</evidence>
<dbReference type="CDD" id="cd02073">
    <property type="entry name" value="P-type_ATPase_APLT_Dnf-like"/>
    <property type="match status" value="1"/>
</dbReference>
<feature type="compositionally biased region" description="Basic and acidic residues" evidence="26">
    <location>
        <begin position="1618"/>
        <end position="1631"/>
    </location>
</feature>
<dbReference type="Pfam" id="PF16209">
    <property type="entry name" value="PhoLip_ATPase_N"/>
    <property type="match status" value="1"/>
</dbReference>
<dbReference type="InterPro" id="IPR018303">
    <property type="entry name" value="ATPase_P-typ_P_site"/>
</dbReference>
<dbReference type="InterPro" id="IPR023299">
    <property type="entry name" value="ATPase_P-typ_cyto_dom_N"/>
</dbReference>
<evidence type="ECO:0000256" key="13">
    <source>
        <dbReference type="ARBA" id="ARBA00022842"/>
    </source>
</evidence>
<feature type="binding site" evidence="21">
    <location>
        <position position="443"/>
    </location>
    <ligand>
        <name>ATP</name>
        <dbReference type="ChEBI" id="CHEBI:30616"/>
    </ligand>
</feature>
<dbReference type="Pfam" id="PF16212">
    <property type="entry name" value="PhoLip_ATPase_C"/>
    <property type="match status" value="1"/>
</dbReference>
<feature type="binding site" evidence="21">
    <location>
        <position position="798"/>
    </location>
    <ligand>
        <name>ATP</name>
        <dbReference type="ChEBI" id="CHEBI:30616"/>
    </ligand>
</feature>
<dbReference type="Gene3D" id="2.70.150.10">
    <property type="entry name" value="Calcium-transporting ATPase, cytoplasmic transduction domain A"/>
    <property type="match status" value="1"/>
</dbReference>
<dbReference type="SUPFAM" id="SSF81665">
    <property type="entry name" value="Calcium ATPase, transmembrane domain M"/>
    <property type="match status" value="1"/>
</dbReference>
<keyword evidence="23 24" id="KW-0238">DNA-binding</keyword>
<feature type="transmembrane region" description="Helical" evidence="25">
    <location>
        <begin position="331"/>
        <end position="353"/>
    </location>
</feature>
<feature type="compositionally biased region" description="Basic residues" evidence="26">
    <location>
        <begin position="1632"/>
        <end position="1642"/>
    </location>
</feature>
<dbReference type="FunFam" id="3.40.50.1000:FF:000010">
    <property type="entry name" value="Phospholipid-transporting ATPase"/>
    <property type="match status" value="1"/>
</dbReference>
<feature type="binding site" evidence="21">
    <location>
        <position position="566"/>
    </location>
    <ligand>
        <name>ATP</name>
        <dbReference type="ChEBI" id="CHEBI:30616"/>
    </ligand>
</feature>
<comment type="cofactor">
    <cofactor evidence="1 22">
        <name>Mg(2+)</name>
        <dbReference type="ChEBI" id="CHEBI:18420"/>
    </cofactor>
</comment>
<dbReference type="NCBIfam" id="TIGR01652">
    <property type="entry name" value="ATPase-Plipid"/>
    <property type="match status" value="1"/>
</dbReference>
<keyword evidence="15 25" id="KW-1133">Transmembrane helix</keyword>
<evidence type="ECO:0000256" key="19">
    <source>
        <dbReference type="ARBA" id="ARBA00051303"/>
    </source>
</evidence>
<evidence type="ECO:0000256" key="6">
    <source>
        <dbReference type="ARBA" id="ARBA00008109"/>
    </source>
</evidence>
<dbReference type="EC" id="7.6.2.1" evidence="25"/>
<feature type="binding site" evidence="21">
    <location>
        <position position="622"/>
    </location>
    <ligand>
        <name>ATP</name>
        <dbReference type="ChEBI" id="CHEBI:30616"/>
    </ligand>
</feature>
<evidence type="ECO:0000256" key="3">
    <source>
        <dbReference type="ARBA" id="ARBA00004141"/>
    </source>
</evidence>
<evidence type="ECO:0000259" key="27">
    <source>
        <dbReference type="PROSITE" id="PS50071"/>
    </source>
</evidence>
<dbReference type="SFLD" id="SFLDF00027">
    <property type="entry name" value="p-type_atpase"/>
    <property type="match status" value="1"/>
</dbReference>
<dbReference type="InterPro" id="IPR009057">
    <property type="entry name" value="Homeodomain-like_sf"/>
</dbReference>
<feature type="domain" description="Homeobox" evidence="27">
    <location>
        <begin position="1534"/>
        <end position="1582"/>
    </location>
</feature>
<accession>A0A085N824</accession>
<evidence type="ECO:0000256" key="22">
    <source>
        <dbReference type="PIRSR" id="PIRSR606539-3"/>
    </source>
</evidence>
<evidence type="ECO:0000256" key="16">
    <source>
        <dbReference type="ARBA" id="ARBA00023034"/>
    </source>
</evidence>
<feature type="binding site" evidence="21">
    <location>
        <position position="444"/>
    </location>
    <ligand>
        <name>ATP</name>
        <dbReference type="ChEBI" id="CHEBI:30616"/>
    </ligand>
</feature>
<dbReference type="SFLD" id="SFLDG00002">
    <property type="entry name" value="C1.7:_P-type_atpase_like"/>
    <property type="match status" value="1"/>
</dbReference>
<evidence type="ECO:0000256" key="10">
    <source>
        <dbReference type="ARBA" id="ARBA00022723"/>
    </source>
</evidence>
<evidence type="ECO:0000256" key="8">
    <source>
        <dbReference type="ARBA" id="ARBA00022553"/>
    </source>
</evidence>
<dbReference type="InterPro" id="IPR036412">
    <property type="entry name" value="HAD-like_sf"/>
</dbReference>
<dbReference type="SUPFAM" id="SSF81660">
    <property type="entry name" value="Metal cation-transporting ATPase, ATP-binding domain N"/>
    <property type="match status" value="1"/>
</dbReference>
<comment type="catalytic activity">
    <reaction evidence="18 25">
        <text>ATP + H2O + phospholipidSide 1 = ADP + phosphate + phospholipidSide 2.</text>
        <dbReference type="EC" id="7.6.2.1"/>
    </reaction>
</comment>
<feature type="region of interest" description="Disordered" evidence="26">
    <location>
        <begin position="1601"/>
        <end position="1643"/>
    </location>
</feature>
<dbReference type="InterPro" id="IPR006539">
    <property type="entry name" value="P-type_ATPase_IV"/>
</dbReference>
<feature type="DNA-binding region" description="Homeobox" evidence="23">
    <location>
        <begin position="1536"/>
        <end position="1583"/>
    </location>
</feature>
<feature type="binding site" evidence="22">
    <location>
        <position position="818"/>
    </location>
    <ligand>
        <name>Mg(2+)</name>
        <dbReference type="ChEBI" id="CHEBI:18420"/>
    </ligand>
</feature>
<keyword evidence="16" id="KW-0333">Golgi apparatus</keyword>
<evidence type="ECO:0000256" key="24">
    <source>
        <dbReference type="RuleBase" id="RU000682"/>
    </source>
</evidence>
<comment type="subcellular location">
    <subcellularLocation>
        <location evidence="4">Cell membrane</location>
    </subcellularLocation>
    <subcellularLocation>
        <location evidence="5">Golgi apparatus</location>
    </subcellularLocation>
    <subcellularLocation>
        <location evidence="3 25">Membrane</location>
        <topology evidence="3 25">Multi-pass membrane protein</topology>
    </subcellularLocation>
    <subcellularLocation>
        <location evidence="2 23 24">Nucleus</location>
    </subcellularLocation>
</comment>
<dbReference type="SMART" id="SM00389">
    <property type="entry name" value="HOX"/>
    <property type="match status" value="1"/>
</dbReference>
<evidence type="ECO:0000256" key="1">
    <source>
        <dbReference type="ARBA" id="ARBA00001946"/>
    </source>
</evidence>
<dbReference type="GO" id="GO:0016887">
    <property type="term" value="F:ATP hydrolysis activity"/>
    <property type="evidence" value="ECO:0007669"/>
    <property type="project" value="InterPro"/>
</dbReference>
<dbReference type="SUPFAM" id="SSF46689">
    <property type="entry name" value="Homeodomain-like"/>
    <property type="match status" value="1"/>
</dbReference>
<keyword evidence="17 25" id="KW-0472">Membrane</keyword>
<dbReference type="GO" id="GO:0045332">
    <property type="term" value="P:phospholipid translocation"/>
    <property type="evidence" value="ECO:0007669"/>
    <property type="project" value="TreeGrafter"/>
</dbReference>
<feature type="binding site" evidence="21">
    <location>
        <position position="703"/>
    </location>
    <ligand>
        <name>ATP</name>
        <dbReference type="ChEBI" id="CHEBI:30616"/>
    </ligand>
</feature>
<dbReference type="PANTHER" id="PTHR24092:SF150">
    <property type="entry name" value="PHOSPHOLIPID-TRANSPORTING ATPASE"/>
    <property type="match status" value="1"/>
</dbReference>
<dbReference type="GO" id="GO:0005802">
    <property type="term" value="C:trans-Golgi network"/>
    <property type="evidence" value="ECO:0007669"/>
    <property type="project" value="TreeGrafter"/>
</dbReference>
<feature type="transmembrane region" description="Helical" evidence="25">
    <location>
        <begin position="911"/>
        <end position="932"/>
    </location>
</feature>
<proteinExistence type="inferred from homology"/>
<dbReference type="PROSITE" id="PS00154">
    <property type="entry name" value="ATPASE_E1_E2"/>
    <property type="match status" value="1"/>
</dbReference>
<dbReference type="SUPFAM" id="SSF56784">
    <property type="entry name" value="HAD-like"/>
    <property type="match status" value="1"/>
</dbReference>
<keyword evidence="8" id="KW-0597">Phosphoprotein</keyword>